<dbReference type="Proteomes" id="UP000886595">
    <property type="component" value="Unassembled WGS sequence"/>
</dbReference>
<gene>
    <name evidence="1" type="ORF">Bca52824_010097</name>
</gene>
<protein>
    <submittedName>
        <fullName evidence="1">Uncharacterized protein</fullName>
    </submittedName>
</protein>
<comment type="caution">
    <text evidence="1">The sequence shown here is derived from an EMBL/GenBank/DDBJ whole genome shotgun (WGS) entry which is preliminary data.</text>
</comment>
<name>A0A8X8B7E5_BRACI</name>
<evidence type="ECO:0000313" key="1">
    <source>
        <dbReference type="EMBL" id="KAG2327369.1"/>
    </source>
</evidence>
<proteinExistence type="predicted"/>
<accession>A0A8X8B7E5</accession>
<keyword evidence="2" id="KW-1185">Reference proteome</keyword>
<organism evidence="1 2">
    <name type="scientific">Brassica carinata</name>
    <name type="common">Ethiopian mustard</name>
    <name type="synonym">Abyssinian cabbage</name>
    <dbReference type="NCBI Taxonomy" id="52824"/>
    <lineage>
        <taxon>Eukaryota</taxon>
        <taxon>Viridiplantae</taxon>
        <taxon>Streptophyta</taxon>
        <taxon>Embryophyta</taxon>
        <taxon>Tracheophyta</taxon>
        <taxon>Spermatophyta</taxon>
        <taxon>Magnoliopsida</taxon>
        <taxon>eudicotyledons</taxon>
        <taxon>Gunneridae</taxon>
        <taxon>Pentapetalae</taxon>
        <taxon>rosids</taxon>
        <taxon>malvids</taxon>
        <taxon>Brassicales</taxon>
        <taxon>Brassicaceae</taxon>
        <taxon>Brassiceae</taxon>
        <taxon>Brassica</taxon>
    </lineage>
</organism>
<reference evidence="1 2" key="1">
    <citation type="submission" date="2020-02" db="EMBL/GenBank/DDBJ databases">
        <authorList>
            <person name="Ma Q."/>
            <person name="Huang Y."/>
            <person name="Song X."/>
            <person name="Pei D."/>
        </authorList>
    </citation>
    <scope>NUCLEOTIDE SEQUENCE [LARGE SCALE GENOMIC DNA]</scope>
    <source>
        <strain evidence="1">Sxm20200214</strain>
        <tissue evidence="1">Leaf</tissue>
    </source>
</reference>
<sequence length="230" mass="25989">MVTGIVIQGSSHQIVLHTTRAYLWTMMTGSGSTFMRILNPTVDSGETYMLSNEQNLTIMNQHLQGACYETVSLGPGSNNVLEIHGQCRHSPHPFGADCESITSVLFLATGTLALSSMSTFNFQYLMRQHVHIHRLYSVNYNPEIAKKVNAWEVAKADDNWKNLCLYQARISQGRELTRKHASEMVDKYFEVQGESFWIQLKGRIQAITAMKVVSPSVLHPLTFQLEFHLP</sequence>
<dbReference type="AlphaFoldDB" id="A0A8X8B7E5"/>
<evidence type="ECO:0000313" key="2">
    <source>
        <dbReference type="Proteomes" id="UP000886595"/>
    </source>
</evidence>
<dbReference type="EMBL" id="JAAMPC010000002">
    <property type="protein sequence ID" value="KAG2327369.1"/>
    <property type="molecule type" value="Genomic_DNA"/>
</dbReference>